<feature type="region of interest" description="Disordered" evidence="1">
    <location>
        <begin position="143"/>
        <end position="165"/>
    </location>
</feature>
<sequence length="165" mass="18464">MAAVMGHGGDVVTSHYICSMEVLVITRSMRWIDAFDHFLTKKHKKRSAGNKECRKKQVVKNRRGTCNYSSACFKNNLNRLEVFRRGHVNKKREFVDPLVEDQYNVLADEVGLQTHHIADSSGDPDTIDSIAIFQKVLGARRGHVRGIGPKPSSSLGTSAPSQWQS</sequence>
<proteinExistence type="predicted"/>
<evidence type="ECO:0000313" key="3">
    <source>
        <dbReference type="Proteomes" id="UP001177003"/>
    </source>
</evidence>
<dbReference type="AlphaFoldDB" id="A0AA35YEB0"/>
<protein>
    <submittedName>
        <fullName evidence="2">Uncharacterized protein</fullName>
    </submittedName>
</protein>
<evidence type="ECO:0000256" key="1">
    <source>
        <dbReference type="SAM" id="MobiDB-lite"/>
    </source>
</evidence>
<keyword evidence="3" id="KW-1185">Reference proteome</keyword>
<dbReference type="Pfam" id="PF03004">
    <property type="entry name" value="Transposase_24"/>
    <property type="match status" value="1"/>
</dbReference>
<dbReference type="Proteomes" id="UP001177003">
    <property type="component" value="Chromosome 2"/>
</dbReference>
<evidence type="ECO:0000313" key="2">
    <source>
        <dbReference type="EMBL" id="CAI9271291.1"/>
    </source>
</evidence>
<organism evidence="2 3">
    <name type="scientific">Lactuca saligna</name>
    <name type="common">Willowleaf lettuce</name>
    <dbReference type="NCBI Taxonomy" id="75948"/>
    <lineage>
        <taxon>Eukaryota</taxon>
        <taxon>Viridiplantae</taxon>
        <taxon>Streptophyta</taxon>
        <taxon>Embryophyta</taxon>
        <taxon>Tracheophyta</taxon>
        <taxon>Spermatophyta</taxon>
        <taxon>Magnoliopsida</taxon>
        <taxon>eudicotyledons</taxon>
        <taxon>Gunneridae</taxon>
        <taxon>Pentapetalae</taxon>
        <taxon>asterids</taxon>
        <taxon>campanulids</taxon>
        <taxon>Asterales</taxon>
        <taxon>Asteraceae</taxon>
        <taxon>Cichorioideae</taxon>
        <taxon>Cichorieae</taxon>
        <taxon>Lactucinae</taxon>
        <taxon>Lactuca</taxon>
    </lineage>
</organism>
<dbReference type="EMBL" id="OX465078">
    <property type="protein sequence ID" value="CAI9271291.1"/>
    <property type="molecule type" value="Genomic_DNA"/>
</dbReference>
<dbReference type="InterPro" id="IPR004252">
    <property type="entry name" value="Probable_transposase_24"/>
</dbReference>
<feature type="compositionally biased region" description="Polar residues" evidence="1">
    <location>
        <begin position="151"/>
        <end position="165"/>
    </location>
</feature>
<reference evidence="2" key="1">
    <citation type="submission" date="2023-04" db="EMBL/GenBank/DDBJ databases">
        <authorList>
            <person name="Vijverberg K."/>
            <person name="Xiong W."/>
            <person name="Schranz E."/>
        </authorList>
    </citation>
    <scope>NUCLEOTIDE SEQUENCE</scope>
</reference>
<accession>A0AA35YEB0</accession>
<gene>
    <name evidence="2" type="ORF">LSALG_LOCUS11563</name>
</gene>
<name>A0AA35YEB0_LACSI</name>